<sequence length="66" mass="7536">MHKNKHKNKAFLNFSSLISVTCHSSTGWSNFAQKVSLKGVKSLYLSAYLLYSQNRHEVRGGFPFPF</sequence>
<organism evidence="1 2">
    <name type="scientific">Pseudomonas inefficax</name>
    <dbReference type="NCBI Taxonomy" id="2078786"/>
    <lineage>
        <taxon>Bacteria</taxon>
        <taxon>Pseudomonadati</taxon>
        <taxon>Pseudomonadota</taxon>
        <taxon>Gammaproteobacteria</taxon>
        <taxon>Pseudomonadales</taxon>
        <taxon>Pseudomonadaceae</taxon>
        <taxon>Pseudomonas</taxon>
    </lineage>
</organism>
<protein>
    <submittedName>
        <fullName evidence="1">Uncharacterized protein</fullName>
    </submittedName>
</protein>
<dbReference type="AlphaFoldDB" id="A0AAQ1PGE2"/>
<accession>A0AAQ1PGE2</accession>
<comment type="caution">
    <text evidence="1">The sequence shown here is derived from an EMBL/GenBank/DDBJ whole genome shotgun (WGS) entry which is preliminary data.</text>
</comment>
<evidence type="ECO:0000313" key="2">
    <source>
        <dbReference type="Proteomes" id="UP000294335"/>
    </source>
</evidence>
<gene>
    <name evidence="1" type="ORF">JV551A3_V1_2480001</name>
</gene>
<dbReference type="Proteomes" id="UP000294335">
    <property type="component" value="Unassembled WGS sequence"/>
</dbReference>
<name>A0AAQ1PGE2_9PSED</name>
<evidence type="ECO:0000313" key="1">
    <source>
        <dbReference type="EMBL" id="SPO64321.1"/>
    </source>
</evidence>
<dbReference type="EMBL" id="OPYN01000248">
    <property type="protein sequence ID" value="SPO64321.1"/>
    <property type="molecule type" value="Genomic_DNA"/>
</dbReference>
<reference evidence="1 2" key="1">
    <citation type="submission" date="2018-02" db="EMBL/GenBank/DDBJ databases">
        <authorList>
            <person name="Dubost A."/>
        </authorList>
    </citation>
    <scope>NUCLEOTIDE SEQUENCE [LARGE SCALE GENOMIC DNA]</scope>
    <source>
        <strain evidence="2">JV551A3</strain>
    </source>
</reference>
<keyword evidence="2" id="KW-1185">Reference proteome</keyword>
<proteinExistence type="predicted"/>